<dbReference type="Proteomes" id="UP000194003">
    <property type="component" value="Unassembled WGS sequence"/>
</dbReference>
<keyword evidence="2" id="KW-1003">Cell membrane</keyword>
<dbReference type="EMBL" id="LVJN01000015">
    <property type="protein sequence ID" value="OSM06866.1"/>
    <property type="molecule type" value="Genomic_DNA"/>
</dbReference>
<keyword evidence="4 6" id="KW-1133">Transmembrane helix</keyword>
<feature type="transmembrane region" description="Helical" evidence="6">
    <location>
        <begin position="38"/>
        <end position="63"/>
    </location>
</feature>
<dbReference type="RefSeq" id="WP_085440632.1">
    <property type="nucleotide sequence ID" value="NZ_LVJN01000015.1"/>
</dbReference>
<evidence type="ECO:0000256" key="3">
    <source>
        <dbReference type="ARBA" id="ARBA00022692"/>
    </source>
</evidence>
<feature type="transmembrane region" description="Helical" evidence="6">
    <location>
        <begin position="113"/>
        <end position="140"/>
    </location>
</feature>
<evidence type="ECO:0000256" key="4">
    <source>
        <dbReference type="ARBA" id="ARBA00022989"/>
    </source>
</evidence>
<accession>A0A1Y2K8T7</accession>
<proteinExistence type="predicted"/>
<comment type="subcellular location">
    <subcellularLocation>
        <location evidence="1">Cell membrane</location>
        <topology evidence="1">Multi-pass membrane protein</topology>
    </subcellularLocation>
</comment>
<evidence type="ECO:0000256" key="2">
    <source>
        <dbReference type="ARBA" id="ARBA00022475"/>
    </source>
</evidence>
<feature type="transmembrane region" description="Helical" evidence="6">
    <location>
        <begin position="200"/>
        <end position="227"/>
    </location>
</feature>
<sequence>MKNLLILLAKIGLALGGLAFGYRLLVERGVDQTIARGGDLALLALALAIIPALILALRFQLVLRMWELRISLKDAVRIHLQSLFYMFFMPVSVGMEVSRFAKTRHLLPEGSGTALATALVFDRILGLVFYILIAMALFPFVTLQRELTLFGVTLDLSTGIAWAAPGVVVAMLVVIWVAWRRGLFDKLREMAPRMAPALRDHLGTLAWATLASLAGTMGLMCMLYLAALGFGVPVTFLDLAFIFTGGSLFAIIPITVVGVTAAEMGSMALYLLMGVPEAQAALMVGMGYAVRLLYALYGGVAELAHGGWGLFKAHLEGRKDVEP</sequence>
<feature type="transmembrane region" description="Helical" evidence="6">
    <location>
        <begin position="268"/>
        <end position="288"/>
    </location>
</feature>
<dbReference type="PANTHER" id="PTHR40277:SF1">
    <property type="entry name" value="BLL5419 PROTEIN"/>
    <property type="match status" value="1"/>
</dbReference>
<feature type="transmembrane region" description="Helical" evidence="6">
    <location>
        <begin position="6"/>
        <end position="26"/>
    </location>
</feature>
<evidence type="ECO:0000313" key="8">
    <source>
        <dbReference type="Proteomes" id="UP000194003"/>
    </source>
</evidence>
<dbReference type="PANTHER" id="PTHR40277">
    <property type="entry name" value="BLL5419 PROTEIN"/>
    <property type="match status" value="1"/>
</dbReference>
<gene>
    <name evidence="7" type="ORF">MAIT1_00258</name>
</gene>
<dbReference type="AlphaFoldDB" id="A0A1Y2K8T7"/>
<dbReference type="GO" id="GO:0005886">
    <property type="term" value="C:plasma membrane"/>
    <property type="evidence" value="ECO:0007669"/>
    <property type="project" value="UniProtKB-SubCell"/>
</dbReference>
<evidence type="ECO:0000256" key="1">
    <source>
        <dbReference type="ARBA" id="ARBA00004651"/>
    </source>
</evidence>
<dbReference type="STRING" id="1434232.MAIT1_00258"/>
<evidence type="ECO:0000313" key="7">
    <source>
        <dbReference type="EMBL" id="OSM06866.1"/>
    </source>
</evidence>
<feature type="transmembrane region" description="Helical" evidence="6">
    <location>
        <begin position="160"/>
        <end position="179"/>
    </location>
</feature>
<reference evidence="7 8" key="1">
    <citation type="journal article" date="2016" name="BMC Genomics">
        <title>Combined genomic and structural analyses of a cultured magnetotactic bacterium reveals its niche adaptation to a dynamic environment.</title>
        <authorList>
            <person name="Araujo A.C."/>
            <person name="Morillo V."/>
            <person name="Cypriano J."/>
            <person name="Teixeira L.C."/>
            <person name="Leao P."/>
            <person name="Lyra S."/>
            <person name="Almeida L.G."/>
            <person name="Bazylinski D.A."/>
            <person name="Vasconcellos A.T."/>
            <person name="Abreu F."/>
            <person name="Lins U."/>
        </authorList>
    </citation>
    <scope>NUCLEOTIDE SEQUENCE [LARGE SCALE GENOMIC DNA]</scope>
    <source>
        <strain evidence="7 8">IT-1</strain>
    </source>
</reference>
<comment type="caution">
    <text evidence="7">The sequence shown here is derived from an EMBL/GenBank/DDBJ whole genome shotgun (WGS) entry which is preliminary data.</text>
</comment>
<dbReference type="Pfam" id="PF03706">
    <property type="entry name" value="LPG_synthase_TM"/>
    <property type="match status" value="1"/>
</dbReference>
<dbReference type="InterPro" id="IPR022791">
    <property type="entry name" value="L-PG_synthase/AglD"/>
</dbReference>
<keyword evidence="3 6" id="KW-0812">Transmembrane</keyword>
<keyword evidence="8" id="KW-1185">Reference proteome</keyword>
<feature type="transmembrane region" description="Helical" evidence="6">
    <location>
        <begin position="239"/>
        <end position="261"/>
    </location>
</feature>
<name>A0A1Y2K8T7_9PROT</name>
<keyword evidence="5 6" id="KW-0472">Membrane</keyword>
<organism evidence="7 8">
    <name type="scientific">Magnetofaba australis IT-1</name>
    <dbReference type="NCBI Taxonomy" id="1434232"/>
    <lineage>
        <taxon>Bacteria</taxon>
        <taxon>Pseudomonadati</taxon>
        <taxon>Pseudomonadota</taxon>
        <taxon>Magnetococcia</taxon>
        <taxon>Magnetococcales</taxon>
        <taxon>Magnetococcaceae</taxon>
        <taxon>Magnetofaba</taxon>
    </lineage>
</organism>
<evidence type="ECO:0000256" key="5">
    <source>
        <dbReference type="ARBA" id="ARBA00023136"/>
    </source>
</evidence>
<feature type="transmembrane region" description="Helical" evidence="6">
    <location>
        <begin position="83"/>
        <end position="101"/>
    </location>
</feature>
<protein>
    <submittedName>
        <fullName evidence="7">Uncharacterized protein</fullName>
    </submittedName>
</protein>
<evidence type="ECO:0000256" key="6">
    <source>
        <dbReference type="SAM" id="Phobius"/>
    </source>
</evidence>